<dbReference type="GO" id="GO:0005524">
    <property type="term" value="F:ATP binding"/>
    <property type="evidence" value="ECO:0007669"/>
    <property type="project" value="UniProtKB-KW"/>
</dbReference>
<evidence type="ECO:0000259" key="6">
    <source>
        <dbReference type="PROSITE" id="PS50011"/>
    </source>
</evidence>
<dbReference type="RefSeq" id="WP_145377602.1">
    <property type="nucleotide sequence ID" value="NZ_CP036276.1"/>
</dbReference>
<dbReference type="SMART" id="SM00320">
    <property type="entry name" value="WD40"/>
    <property type="match status" value="5"/>
</dbReference>
<keyword evidence="8" id="KW-1185">Reference proteome</keyword>
<dbReference type="InterPro" id="IPR011047">
    <property type="entry name" value="Quinoprotein_ADH-like_sf"/>
</dbReference>
<evidence type="ECO:0000313" key="8">
    <source>
        <dbReference type="Proteomes" id="UP000319383"/>
    </source>
</evidence>
<dbReference type="SUPFAM" id="SSF82171">
    <property type="entry name" value="DPP6 N-terminal domain-like"/>
    <property type="match status" value="1"/>
</dbReference>
<proteinExistence type="predicted"/>
<evidence type="ECO:0000313" key="7">
    <source>
        <dbReference type="EMBL" id="QDU45197.1"/>
    </source>
</evidence>
<dbReference type="InterPro" id="IPR015943">
    <property type="entry name" value="WD40/YVTN_repeat-like_dom_sf"/>
</dbReference>
<dbReference type="EC" id="2.7.11.1" evidence="7"/>
<dbReference type="Pfam" id="PF00400">
    <property type="entry name" value="WD40"/>
    <property type="match status" value="2"/>
</dbReference>
<evidence type="ECO:0000256" key="5">
    <source>
        <dbReference type="SAM" id="Phobius"/>
    </source>
</evidence>
<accession>A0A517ZRV1</accession>
<keyword evidence="5" id="KW-1133">Transmembrane helix</keyword>
<reference evidence="7 8" key="1">
    <citation type="submission" date="2019-02" db="EMBL/GenBank/DDBJ databases">
        <title>Deep-cultivation of Planctomycetes and their phenomic and genomic characterization uncovers novel biology.</title>
        <authorList>
            <person name="Wiegand S."/>
            <person name="Jogler M."/>
            <person name="Boedeker C."/>
            <person name="Pinto D."/>
            <person name="Vollmers J."/>
            <person name="Rivas-Marin E."/>
            <person name="Kohn T."/>
            <person name="Peeters S.H."/>
            <person name="Heuer A."/>
            <person name="Rast P."/>
            <person name="Oberbeckmann S."/>
            <person name="Bunk B."/>
            <person name="Jeske O."/>
            <person name="Meyerdierks A."/>
            <person name="Storesund J.E."/>
            <person name="Kallscheuer N."/>
            <person name="Luecker S."/>
            <person name="Lage O.M."/>
            <person name="Pohl T."/>
            <person name="Merkel B.J."/>
            <person name="Hornburger P."/>
            <person name="Mueller R.-W."/>
            <person name="Bruemmer F."/>
            <person name="Labrenz M."/>
            <person name="Spormann A.M."/>
            <person name="Op den Camp H."/>
            <person name="Overmann J."/>
            <person name="Amann R."/>
            <person name="Jetten M.S.M."/>
            <person name="Mascher T."/>
            <person name="Medema M.H."/>
            <person name="Devos D.P."/>
            <person name="Kaster A.-K."/>
            <person name="Ovreas L."/>
            <person name="Rohde M."/>
            <person name="Galperin M.Y."/>
            <person name="Jogler C."/>
        </authorList>
    </citation>
    <scope>NUCLEOTIDE SEQUENCE [LARGE SCALE GENOMIC DNA]</scope>
    <source>
        <strain evidence="7 8">Mal52</strain>
    </source>
</reference>
<dbReference type="PANTHER" id="PTHR43289:SF34">
    <property type="entry name" value="SERINE_THREONINE-PROTEIN KINASE YBDM-RELATED"/>
    <property type="match status" value="1"/>
</dbReference>
<dbReference type="InterPro" id="IPR001680">
    <property type="entry name" value="WD40_rpt"/>
</dbReference>
<dbReference type="PANTHER" id="PTHR43289">
    <property type="entry name" value="MITOGEN-ACTIVATED PROTEIN KINASE KINASE KINASE 20-RELATED"/>
    <property type="match status" value="1"/>
</dbReference>
<dbReference type="KEGG" id="sdyn:Mal52_36880"/>
<keyword evidence="4" id="KW-0067">ATP-binding</keyword>
<feature type="domain" description="Protein kinase" evidence="6">
    <location>
        <begin position="151"/>
        <end position="420"/>
    </location>
</feature>
<evidence type="ECO:0000256" key="1">
    <source>
        <dbReference type="ARBA" id="ARBA00022679"/>
    </source>
</evidence>
<protein>
    <submittedName>
        <fullName evidence="7">Serine/threonine-protein kinase PrkC</fullName>
        <ecNumber evidence="7">2.7.11.1</ecNumber>
    </submittedName>
</protein>
<dbReference type="PROSITE" id="PS50011">
    <property type="entry name" value="PROTEIN_KINASE_DOM"/>
    <property type="match status" value="1"/>
</dbReference>
<sequence>MEKILWNLRRQFDRAWISGATPSIQKYLNKAAQATGSRLSSREIKTFLVALIAIDVEQSWRRTAEDPETEITGPSLLTYVERFPQLGAVEELPNEILVAEFGALNRWGDTPSVDVYCQRLARLDTELRKELEQVALEMTKTRSGFPAIEGLRFIRKIDSGGFGTVYEARQLAEDRIVAVKMLRFREQSGSVAYGAFRREAQLVAKIQDPNVITLFVVGSDSSEPFLVMEYMAGGTLVTWSRRERKHRETNPRKKRSEWNKRSVRVMRAVAQGLAAAHGKDVVHRDLQPKNILFDLKGRPKIADFGLARLRSDSIRTETAGAGTVGYKSPEQALRRKEINLRSDIYSFGVVLFELLTGEMPFDGDKLNSVGRMDIAAPLARRIDRGVERDLETICEKCLQKDPAQRFQSADEIVMELSRFLKGEPILTRTPTHWERLYRSVSKPYRIIAGLTVAVLVTLTIAVVYQVQFRTAERERRMATAQHQTVLKSNKELSTEVELTKGQVDSSRKVIDAQQKTVQQKEALRRKAEKHAALIAYANDLQQIQRAWDQGHIKQASELLARHDPTEDGSGHDLRGFEWYYWNHLRQNAAAVLENGAGCRCLVSDRSGEMLAASDFQNVTVWNLNTHAKVWQRRLVPRKSNLLSHDLSHSWDCSVAFSPDGRLVAASGFHLGNPKRTGYVKVWETLSGEELLSIKDDASVSGRTVAFSPDGEFVVAGGYQNTWTAWNVTDKGTRLTSPNSSARQRGRGTLTPQRFSGAGSFDIVSFLGFSDDGTQLYSSCIGAKDSNSWSWETIASGSDRVFRPGGNIQSGIVRVRQNGSMWIARLASFNQKIHLLKHTRDRRLLGPPAFSRPRESASFRDITLSPPSQATCIDFQNRGHISHLIAGGSDHLVYAWVVSDGLDDVVGPEVLHGHEEDITCVGQLPNGRPVSADRSGVIRVWPQRNPEALDLETGNIVELTPGTPNDTIRVVRIRNNDGQLSEFPLREGELLSASLLSDRENYLALATYSHRRDVSPPRLILWDRAQGTQVLEYPCVGGGPGRWALSLDESTFAACVSPTQIKVWAIRSDDEPRSINVAKYSRMALSHAGRRLAARVGEAVAVWDLVTGERLCEIPAARQQGKVPAGFTFFSDGMKLAISTEPPEFFDVESGIRLDIPLEQVAEEEAVSQGIRRLYRVNDRSLDICCASTFRPLLSVPLRRSIGSEQPVAVREVAGANGFSASESIDRLLKELVAGWENPAVK</sequence>
<dbReference type="InterPro" id="IPR011009">
    <property type="entry name" value="Kinase-like_dom_sf"/>
</dbReference>
<evidence type="ECO:0000256" key="4">
    <source>
        <dbReference type="ARBA" id="ARBA00022840"/>
    </source>
</evidence>
<keyword evidence="2" id="KW-0547">Nucleotide-binding</keyword>
<name>A0A517ZRV1_9PLAN</name>
<keyword evidence="5" id="KW-0472">Membrane</keyword>
<organism evidence="7 8">
    <name type="scientific">Symmachiella dynata</name>
    <dbReference type="NCBI Taxonomy" id="2527995"/>
    <lineage>
        <taxon>Bacteria</taxon>
        <taxon>Pseudomonadati</taxon>
        <taxon>Planctomycetota</taxon>
        <taxon>Planctomycetia</taxon>
        <taxon>Planctomycetales</taxon>
        <taxon>Planctomycetaceae</taxon>
        <taxon>Symmachiella</taxon>
    </lineage>
</organism>
<dbReference type="CDD" id="cd14014">
    <property type="entry name" value="STKc_PknB_like"/>
    <property type="match status" value="1"/>
</dbReference>
<gene>
    <name evidence="7" type="primary">prkC_8</name>
    <name evidence="7" type="ORF">Mal52_36880</name>
</gene>
<dbReference type="EMBL" id="CP036276">
    <property type="protein sequence ID" value="QDU45197.1"/>
    <property type="molecule type" value="Genomic_DNA"/>
</dbReference>
<dbReference type="Pfam" id="PF00069">
    <property type="entry name" value="Pkinase"/>
    <property type="match status" value="1"/>
</dbReference>
<dbReference type="AlphaFoldDB" id="A0A517ZRV1"/>
<dbReference type="Proteomes" id="UP000319383">
    <property type="component" value="Chromosome"/>
</dbReference>
<feature type="transmembrane region" description="Helical" evidence="5">
    <location>
        <begin position="444"/>
        <end position="466"/>
    </location>
</feature>
<evidence type="ECO:0000256" key="3">
    <source>
        <dbReference type="ARBA" id="ARBA00022777"/>
    </source>
</evidence>
<dbReference type="Gene3D" id="1.10.510.10">
    <property type="entry name" value="Transferase(Phosphotransferase) domain 1"/>
    <property type="match status" value="1"/>
</dbReference>
<dbReference type="InterPro" id="IPR000719">
    <property type="entry name" value="Prot_kinase_dom"/>
</dbReference>
<dbReference type="Gene3D" id="2.130.10.10">
    <property type="entry name" value="YVTN repeat-like/Quinoprotein amine dehydrogenase"/>
    <property type="match status" value="2"/>
</dbReference>
<dbReference type="GO" id="GO:0004674">
    <property type="term" value="F:protein serine/threonine kinase activity"/>
    <property type="evidence" value="ECO:0007669"/>
    <property type="project" value="UniProtKB-EC"/>
</dbReference>
<keyword evidence="5" id="KW-0812">Transmembrane</keyword>
<dbReference type="SUPFAM" id="SSF56112">
    <property type="entry name" value="Protein kinase-like (PK-like)"/>
    <property type="match status" value="1"/>
</dbReference>
<keyword evidence="1 7" id="KW-0808">Transferase</keyword>
<dbReference type="SUPFAM" id="SSF50998">
    <property type="entry name" value="Quinoprotein alcohol dehydrogenase-like"/>
    <property type="match status" value="1"/>
</dbReference>
<evidence type="ECO:0000256" key="2">
    <source>
        <dbReference type="ARBA" id="ARBA00022741"/>
    </source>
</evidence>
<keyword evidence="3 7" id="KW-0418">Kinase</keyword>